<organism evidence="1 2">
    <name type="scientific">Plakobranchus ocellatus</name>
    <dbReference type="NCBI Taxonomy" id="259542"/>
    <lineage>
        <taxon>Eukaryota</taxon>
        <taxon>Metazoa</taxon>
        <taxon>Spiralia</taxon>
        <taxon>Lophotrochozoa</taxon>
        <taxon>Mollusca</taxon>
        <taxon>Gastropoda</taxon>
        <taxon>Heterobranchia</taxon>
        <taxon>Euthyneura</taxon>
        <taxon>Panpulmonata</taxon>
        <taxon>Sacoglossa</taxon>
        <taxon>Placobranchoidea</taxon>
        <taxon>Plakobranchidae</taxon>
        <taxon>Plakobranchus</taxon>
    </lineage>
</organism>
<accession>A0AAV4B4N3</accession>
<name>A0AAV4B4N3_9GAST</name>
<proteinExistence type="predicted"/>
<gene>
    <name evidence="1" type="ORF">PoB_004205500</name>
</gene>
<sequence>MSAVKEKGGRSGGAGKEGRLVEFRGESVEDVIIEDRGIIVHVSQIPFASSSLCPISLGGSGHQWSHCFCVTCPLSSAWPGPCSSQTRPPEGAWGSSLSETRELIEQVPNCSSSRLITLLTV</sequence>
<dbReference type="Proteomes" id="UP000735302">
    <property type="component" value="Unassembled WGS sequence"/>
</dbReference>
<comment type="caution">
    <text evidence="1">The sequence shown here is derived from an EMBL/GenBank/DDBJ whole genome shotgun (WGS) entry which is preliminary data.</text>
</comment>
<reference evidence="1 2" key="1">
    <citation type="journal article" date="2021" name="Elife">
        <title>Chloroplast acquisition without the gene transfer in kleptoplastic sea slugs, Plakobranchus ocellatus.</title>
        <authorList>
            <person name="Maeda T."/>
            <person name="Takahashi S."/>
            <person name="Yoshida T."/>
            <person name="Shimamura S."/>
            <person name="Takaki Y."/>
            <person name="Nagai Y."/>
            <person name="Toyoda A."/>
            <person name="Suzuki Y."/>
            <person name="Arimoto A."/>
            <person name="Ishii H."/>
            <person name="Satoh N."/>
            <person name="Nishiyama T."/>
            <person name="Hasebe M."/>
            <person name="Maruyama T."/>
            <person name="Minagawa J."/>
            <person name="Obokata J."/>
            <person name="Shigenobu S."/>
        </authorList>
    </citation>
    <scope>NUCLEOTIDE SEQUENCE [LARGE SCALE GENOMIC DNA]</scope>
</reference>
<evidence type="ECO:0000313" key="1">
    <source>
        <dbReference type="EMBL" id="GFO15550.1"/>
    </source>
</evidence>
<dbReference type="AlphaFoldDB" id="A0AAV4B4N3"/>
<protein>
    <submittedName>
        <fullName evidence="1">Uncharacterized protein</fullName>
    </submittedName>
</protein>
<evidence type="ECO:0000313" key="2">
    <source>
        <dbReference type="Proteomes" id="UP000735302"/>
    </source>
</evidence>
<keyword evidence="2" id="KW-1185">Reference proteome</keyword>
<dbReference type="EMBL" id="BLXT01004610">
    <property type="protein sequence ID" value="GFO15550.1"/>
    <property type="molecule type" value="Genomic_DNA"/>
</dbReference>